<feature type="compositionally biased region" description="Polar residues" evidence="4">
    <location>
        <begin position="1141"/>
        <end position="1152"/>
    </location>
</feature>
<reference evidence="5 6" key="1">
    <citation type="journal article" date="2018" name="Front. Microbiol.">
        <title>Genomic and genetic insights into a cosmopolitan fungus, Paecilomyces variotii (Eurotiales).</title>
        <authorList>
            <person name="Urquhart A.S."/>
            <person name="Mondo S.J."/>
            <person name="Makela M.R."/>
            <person name="Hane J.K."/>
            <person name="Wiebenga A."/>
            <person name="He G."/>
            <person name="Mihaltcheva S."/>
            <person name="Pangilinan J."/>
            <person name="Lipzen A."/>
            <person name="Barry K."/>
            <person name="de Vries R.P."/>
            <person name="Grigoriev I.V."/>
            <person name="Idnurm A."/>
        </authorList>
    </citation>
    <scope>NUCLEOTIDE SEQUENCE [LARGE SCALE GENOMIC DNA]</scope>
    <source>
        <strain evidence="5 6">CBS 101075</strain>
    </source>
</reference>
<name>A0A443HLA5_BYSSP</name>
<protein>
    <submittedName>
        <fullName evidence="5">NRDE-2, necessary for RNA interference-domain-containing protein</fullName>
    </submittedName>
</protein>
<accession>A0A443HLA5</accession>
<comment type="similarity">
    <text evidence="2">Belongs to the NRDE2 family.</text>
</comment>
<feature type="compositionally biased region" description="Basic and acidic residues" evidence="4">
    <location>
        <begin position="264"/>
        <end position="277"/>
    </location>
</feature>
<dbReference type="PANTHER" id="PTHR13471">
    <property type="entry name" value="TETRATRICOPEPTIDE-LIKE HELICAL"/>
    <property type="match status" value="1"/>
</dbReference>
<dbReference type="Pfam" id="PF08424">
    <property type="entry name" value="NRDE-2"/>
    <property type="match status" value="1"/>
</dbReference>
<dbReference type="VEuPathDB" id="FungiDB:C8Q69DRAFT_477665"/>
<feature type="compositionally biased region" description="Basic and acidic residues" evidence="4">
    <location>
        <begin position="24"/>
        <end position="49"/>
    </location>
</feature>
<feature type="region of interest" description="Disordered" evidence="4">
    <location>
        <begin position="1136"/>
        <end position="1166"/>
    </location>
</feature>
<proteinExistence type="inferred from homology"/>
<gene>
    <name evidence="5" type="ORF">C8Q69DRAFT_477665</name>
</gene>
<comment type="caution">
    <text evidence="5">The sequence shown here is derived from an EMBL/GenBank/DDBJ whole genome shotgun (WGS) entry which is preliminary data.</text>
</comment>
<comment type="subcellular location">
    <subcellularLocation>
        <location evidence="1">Nucleus</location>
    </subcellularLocation>
</comment>
<dbReference type="Proteomes" id="UP000283841">
    <property type="component" value="Unassembled WGS sequence"/>
</dbReference>
<keyword evidence="3" id="KW-0539">Nucleus</keyword>
<feature type="region of interest" description="Disordered" evidence="4">
    <location>
        <begin position="205"/>
        <end position="284"/>
    </location>
</feature>
<sequence>MDSAGSQDKKPIPKFSSFKPKPAPKPEADKTREHRRRESPVSGRREHHEPSRHRSRHRSHRHRSRSVERSPDRGKPRPTSRKQDYTSSDHHDVLLSANVSVKGEDDSNLFVVDRKGDRYNITYGTLHRYSVPQYHRIGQGSVLGLPPSYKIDRDAADGAALVITADTLRGDSSRSKIRSTLSKLNRQQPRLLRIRRLKEADPTEATRDFLPLSSSGSRKRRKILGTSDSEESDRYAYRSIEGKAKPGKDLPSDLEEASDSDSGEEGRRIDPDEEIKQHNIQLSRTVEDHPDDVDAWLRLINHQDALLAGVGRDARTLSYAEQRSLADIKLSLYDKALRRVGRNPLKDRLLLGFLEEGRKLWDTKKLSTQWHSVLKANPGYISLWVKYLDFRQTEFLDFTYDKCKGTFLECMKLNSSSLDNPEKARIQTYLFLRMAVFMRQSGFAEHAVGLWQAILEFVFFRPEVFNGSDDLQAALSSFMEFWESEVARIGELGAKGWKSGNSTGVQPQSTIANSRIHRKRVFGSWLECEKDREMNARLPARVLDEFEEDDPYRVVLFSDLQDFLTLFWNLASREVLIDAFVHFCSLPAISTTENTEVCRHWCGDAFLRNELVDISGPTLDEWLCDSSANDNPMIWPSSSIPGNYVHTLDTLLSDKDSWFDSLKLWRDTVLHGKANLDPDWVRRTIRGLVDATPGHDLLPQYSLALEYAFDFKEARKYAKSLLKRSPSNVRLYNAYGLIELRSGNAVTAEKVWMTTLSMSRDFSDTEKLSCALLWRTWIWECLHGAEVNKAIRLLLSIPQNAISVSNLSASEERMVISPAEFLKTQRSLSEGQEQALAMRNAEVFVAYTECLAILKYLSYDLSIDDAITIFSTAFERLGKLPPQATSFVSFATELLHQMRAKLLYYHTRSRRAYKPSQIRGLLLESISLFPHNTIFLNLFAWNESRFRIEERVRDVIHEITAQGRKGQSQLNKQAVPVTSHFFAVYAELHRPVFSGSTIHSVRAAFEKAISDPTLRSGTSSSSPIHDPSSSHSNISLWKLYILFELSRGHIARAKDIFFRAMRACPWSKQILMLAFSHLRADLIKEQKKQDSAPTQKPTEEGMSFEELRRVYNVLVEKELRLHVDIEDVLEDIEDQMEQKRTMQGQQGMNTDPINMPEDPDSEQDIM</sequence>
<evidence type="ECO:0000256" key="2">
    <source>
        <dbReference type="ARBA" id="ARBA00009265"/>
    </source>
</evidence>
<feature type="compositionally biased region" description="Basic residues" evidence="4">
    <location>
        <begin position="50"/>
        <end position="64"/>
    </location>
</feature>
<feature type="compositionally biased region" description="Basic and acidic residues" evidence="4">
    <location>
        <begin position="65"/>
        <end position="91"/>
    </location>
</feature>
<dbReference type="EMBL" id="RCNU01000012">
    <property type="protein sequence ID" value="RWQ92591.1"/>
    <property type="molecule type" value="Genomic_DNA"/>
</dbReference>
<keyword evidence="6" id="KW-1185">Reference proteome</keyword>
<dbReference type="RefSeq" id="XP_028482236.1">
    <property type="nucleotide sequence ID" value="XM_028631338.1"/>
</dbReference>
<feature type="compositionally biased region" description="Acidic residues" evidence="4">
    <location>
        <begin position="252"/>
        <end position="263"/>
    </location>
</feature>
<dbReference type="SUPFAM" id="SSF48452">
    <property type="entry name" value="TPR-like"/>
    <property type="match status" value="2"/>
</dbReference>
<dbReference type="STRING" id="264951.A0A443HLA5"/>
<dbReference type="AlphaFoldDB" id="A0A443HLA5"/>
<dbReference type="InterPro" id="IPR011990">
    <property type="entry name" value="TPR-like_helical_dom_sf"/>
</dbReference>
<feature type="compositionally biased region" description="Acidic residues" evidence="4">
    <location>
        <begin position="1157"/>
        <end position="1166"/>
    </location>
</feature>
<evidence type="ECO:0000313" key="5">
    <source>
        <dbReference type="EMBL" id="RWQ92591.1"/>
    </source>
</evidence>
<evidence type="ECO:0000256" key="1">
    <source>
        <dbReference type="ARBA" id="ARBA00004123"/>
    </source>
</evidence>
<feature type="compositionally biased region" description="Basic and acidic residues" evidence="4">
    <location>
        <begin position="232"/>
        <end position="251"/>
    </location>
</feature>
<feature type="region of interest" description="Disordered" evidence="4">
    <location>
        <begin position="1"/>
        <end position="91"/>
    </location>
</feature>
<evidence type="ECO:0000256" key="4">
    <source>
        <dbReference type="SAM" id="MobiDB-lite"/>
    </source>
</evidence>
<dbReference type="PANTHER" id="PTHR13471:SF0">
    <property type="entry name" value="NUCLEAR EXOSOME REGULATOR NRDE2"/>
    <property type="match status" value="1"/>
</dbReference>
<dbReference type="GO" id="GO:0071013">
    <property type="term" value="C:catalytic step 2 spliceosome"/>
    <property type="evidence" value="ECO:0007669"/>
    <property type="project" value="TreeGrafter"/>
</dbReference>
<evidence type="ECO:0000313" key="6">
    <source>
        <dbReference type="Proteomes" id="UP000283841"/>
    </source>
</evidence>
<dbReference type="InterPro" id="IPR013633">
    <property type="entry name" value="NRDE-2"/>
</dbReference>
<dbReference type="Gene3D" id="1.25.40.10">
    <property type="entry name" value="Tetratricopeptide repeat domain"/>
    <property type="match status" value="1"/>
</dbReference>
<dbReference type="GeneID" id="39600615"/>
<dbReference type="GO" id="GO:0031048">
    <property type="term" value="P:regulatory ncRNA-mediated heterochromatin formation"/>
    <property type="evidence" value="ECO:0007669"/>
    <property type="project" value="TreeGrafter"/>
</dbReference>
<dbReference type="GO" id="GO:1902369">
    <property type="term" value="P:negative regulation of RNA catabolic process"/>
    <property type="evidence" value="ECO:0007669"/>
    <property type="project" value="TreeGrafter"/>
</dbReference>
<organism evidence="5 6">
    <name type="scientific">Byssochlamys spectabilis</name>
    <name type="common">Paecilomyces variotii</name>
    <dbReference type="NCBI Taxonomy" id="264951"/>
    <lineage>
        <taxon>Eukaryota</taxon>
        <taxon>Fungi</taxon>
        <taxon>Dikarya</taxon>
        <taxon>Ascomycota</taxon>
        <taxon>Pezizomycotina</taxon>
        <taxon>Eurotiomycetes</taxon>
        <taxon>Eurotiomycetidae</taxon>
        <taxon>Eurotiales</taxon>
        <taxon>Thermoascaceae</taxon>
        <taxon>Paecilomyces</taxon>
    </lineage>
</organism>
<evidence type="ECO:0000256" key="3">
    <source>
        <dbReference type="ARBA" id="ARBA00023242"/>
    </source>
</evidence>